<sequence>MEPFDCPVCWPERSRRTLILIATCYNCGSAAAARRSNRGMPSRPASPKLGQT</sequence>
<proteinExistence type="predicted"/>
<accession>W2MWE0</accession>
<evidence type="ECO:0000313" key="2">
    <source>
        <dbReference type="EMBL" id="ETM39948.1"/>
    </source>
</evidence>
<dbReference type="EMBL" id="KI694452">
    <property type="protein sequence ID" value="ETM39948.1"/>
    <property type="molecule type" value="Genomic_DNA"/>
</dbReference>
<feature type="non-terminal residue" evidence="2">
    <location>
        <position position="52"/>
    </location>
</feature>
<dbReference type="AlphaFoldDB" id="W2MWE0"/>
<name>W2MWE0_PHYNI</name>
<gene>
    <name evidence="2" type="ORF">L914_13971</name>
</gene>
<feature type="region of interest" description="Disordered" evidence="1">
    <location>
        <begin position="31"/>
        <end position="52"/>
    </location>
</feature>
<evidence type="ECO:0000256" key="1">
    <source>
        <dbReference type="SAM" id="MobiDB-lite"/>
    </source>
</evidence>
<protein>
    <submittedName>
        <fullName evidence="2">Uncharacterized protein</fullName>
    </submittedName>
</protein>
<organism evidence="2">
    <name type="scientific">Phytophthora nicotianae</name>
    <name type="common">Potato buckeye rot agent</name>
    <name type="synonym">Phytophthora parasitica</name>
    <dbReference type="NCBI Taxonomy" id="4792"/>
    <lineage>
        <taxon>Eukaryota</taxon>
        <taxon>Sar</taxon>
        <taxon>Stramenopiles</taxon>
        <taxon>Oomycota</taxon>
        <taxon>Peronosporomycetes</taxon>
        <taxon>Peronosporales</taxon>
        <taxon>Peronosporaceae</taxon>
        <taxon>Phytophthora</taxon>
    </lineage>
</organism>
<dbReference type="Proteomes" id="UP000054532">
    <property type="component" value="Unassembled WGS sequence"/>
</dbReference>
<reference evidence="2" key="1">
    <citation type="submission" date="2013-11" db="EMBL/GenBank/DDBJ databases">
        <title>The Genome Sequence of Phytophthora parasitica IAC_01/95.</title>
        <authorList>
            <consortium name="The Broad Institute Genomics Platform"/>
            <person name="Russ C."/>
            <person name="Tyler B."/>
            <person name="Panabieres F."/>
            <person name="Shan W."/>
            <person name="Tripathy S."/>
            <person name="Grunwald N."/>
            <person name="Machado M."/>
            <person name="Johnson C.S."/>
            <person name="Arredondo F."/>
            <person name="Hong C."/>
            <person name="Coffey M."/>
            <person name="Young S.K."/>
            <person name="Zeng Q."/>
            <person name="Gargeya S."/>
            <person name="Fitzgerald M."/>
            <person name="Abouelleil A."/>
            <person name="Alvarado L."/>
            <person name="Chapman S.B."/>
            <person name="Gainer-Dewar J."/>
            <person name="Goldberg J."/>
            <person name="Griggs A."/>
            <person name="Gujja S."/>
            <person name="Hansen M."/>
            <person name="Howarth C."/>
            <person name="Imamovic A."/>
            <person name="Ireland A."/>
            <person name="Larimer J."/>
            <person name="McCowan C."/>
            <person name="Murphy C."/>
            <person name="Pearson M."/>
            <person name="Poon T.W."/>
            <person name="Priest M."/>
            <person name="Roberts A."/>
            <person name="Saif S."/>
            <person name="Shea T."/>
            <person name="Sykes S."/>
            <person name="Wortman J."/>
            <person name="Nusbaum C."/>
            <person name="Birren B."/>
        </authorList>
    </citation>
    <scope>NUCLEOTIDE SEQUENCE [LARGE SCALE GENOMIC DNA]</scope>
    <source>
        <strain evidence="2">IAC_01/95</strain>
    </source>
</reference>